<dbReference type="EMBL" id="CAADEX010000043">
    <property type="protein sequence ID" value="VFJ53604.1"/>
    <property type="molecule type" value="Genomic_DNA"/>
</dbReference>
<gene>
    <name evidence="1" type="ORF">BECKDK2373B_GA0170837_10437</name>
</gene>
<evidence type="ECO:0008006" key="2">
    <source>
        <dbReference type="Google" id="ProtNLM"/>
    </source>
</evidence>
<sequence>MKPLRSKYIAQLLEQTMNEAKIRAEHKESRPMEKMDTILKAIPLDDYRIEILAESGVSGIFDVKPYLHGSAFHERRNESYFRTVRPIRGGVGIAWPHEQDFGADRIIWDIQHPKPMIEKA</sequence>
<dbReference type="InterPro" id="IPR018841">
    <property type="entry name" value="DUF2442"/>
</dbReference>
<evidence type="ECO:0000313" key="1">
    <source>
        <dbReference type="EMBL" id="VFJ53604.1"/>
    </source>
</evidence>
<name>A0A450SJJ1_9GAMM</name>
<proteinExistence type="predicted"/>
<dbReference type="Pfam" id="PF10387">
    <property type="entry name" value="DUF2442"/>
    <property type="match status" value="1"/>
</dbReference>
<dbReference type="Gene3D" id="3.30.2020.10">
    <property type="entry name" value="NE0471-like N-terminal domain"/>
    <property type="match status" value="1"/>
</dbReference>
<organism evidence="1">
    <name type="scientific">Candidatus Kentrum sp. DK</name>
    <dbReference type="NCBI Taxonomy" id="2126562"/>
    <lineage>
        <taxon>Bacteria</taxon>
        <taxon>Pseudomonadati</taxon>
        <taxon>Pseudomonadota</taxon>
        <taxon>Gammaproteobacteria</taxon>
        <taxon>Candidatus Kentrum</taxon>
    </lineage>
</organism>
<protein>
    <recommendedName>
        <fullName evidence="2">DUF2442 domain-containing protein</fullName>
    </recommendedName>
</protein>
<reference evidence="1" key="1">
    <citation type="submission" date="2019-02" db="EMBL/GenBank/DDBJ databases">
        <authorList>
            <person name="Gruber-Vodicka R. H."/>
            <person name="Seah K. B. B."/>
        </authorList>
    </citation>
    <scope>NUCLEOTIDE SEQUENCE</scope>
    <source>
        <strain evidence="1">BECK_DK47</strain>
    </source>
</reference>
<dbReference type="AlphaFoldDB" id="A0A450SJJ1"/>
<dbReference type="SUPFAM" id="SSF143880">
    <property type="entry name" value="NE0471 N-terminal domain-like"/>
    <property type="match status" value="1"/>
</dbReference>
<accession>A0A450SJJ1</accession>
<dbReference type="InterPro" id="IPR036782">
    <property type="entry name" value="NE0471-like_N"/>
</dbReference>